<dbReference type="Gene3D" id="1.20.1280.290">
    <property type="match status" value="2"/>
</dbReference>
<evidence type="ECO:0000256" key="4">
    <source>
        <dbReference type="ARBA" id="ARBA00022737"/>
    </source>
</evidence>
<dbReference type="PIRSF" id="PIRSF023381">
    <property type="entry name" value="MannP-dilichol_defect-1p"/>
    <property type="match status" value="1"/>
</dbReference>
<feature type="transmembrane region" description="Helical" evidence="10">
    <location>
        <begin position="96"/>
        <end position="119"/>
    </location>
</feature>
<dbReference type="SMART" id="SM00679">
    <property type="entry name" value="CTNS"/>
    <property type="match status" value="2"/>
</dbReference>
<dbReference type="Proteomes" id="UP000030758">
    <property type="component" value="Unassembled WGS sequence"/>
</dbReference>
<dbReference type="GO" id="GO:0016020">
    <property type="term" value="C:membrane"/>
    <property type="evidence" value="ECO:0007669"/>
    <property type="project" value="UniProtKB-SubCell"/>
</dbReference>
<feature type="transmembrane region" description="Helical" evidence="10">
    <location>
        <begin position="149"/>
        <end position="167"/>
    </location>
</feature>
<gene>
    <name evidence="11" type="ORF">M514_17525</name>
</gene>
<keyword evidence="3 9" id="KW-0812">Transmembrane</keyword>
<dbReference type="EMBL" id="KL367489">
    <property type="protein sequence ID" value="KFD70175.1"/>
    <property type="molecule type" value="Genomic_DNA"/>
</dbReference>
<feature type="transmembrane region" description="Helical" evidence="10">
    <location>
        <begin position="33"/>
        <end position="53"/>
    </location>
</feature>
<feature type="transmembrane region" description="Helical" evidence="10">
    <location>
        <begin position="210"/>
        <end position="231"/>
    </location>
</feature>
<keyword evidence="2" id="KW-0813">Transport</keyword>
<dbReference type="FunFam" id="1.20.1280.290:FF:000006">
    <property type="entry name" value="mannose-P-dolichol utilization defect 1 protein"/>
    <property type="match status" value="1"/>
</dbReference>
<evidence type="ECO:0000256" key="2">
    <source>
        <dbReference type="ARBA" id="ARBA00022448"/>
    </source>
</evidence>
<feature type="transmembrane region" description="Helical" evidence="10">
    <location>
        <begin position="179"/>
        <end position="198"/>
    </location>
</feature>
<evidence type="ECO:0000256" key="5">
    <source>
        <dbReference type="ARBA" id="ARBA00022989"/>
    </source>
</evidence>
<organism evidence="11">
    <name type="scientific">Trichuris suis</name>
    <name type="common">pig whipworm</name>
    <dbReference type="NCBI Taxonomy" id="68888"/>
    <lineage>
        <taxon>Eukaryota</taxon>
        <taxon>Metazoa</taxon>
        <taxon>Ecdysozoa</taxon>
        <taxon>Nematoda</taxon>
        <taxon>Enoplea</taxon>
        <taxon>Dorylaimia</taxon>
        <taxon>Trichinellida</taxon>
        <taxon>Trichuridae</taxon>
        <taxon>Trichuris</taxon>
    </lineage>
</organism>
<comment type="similarity">
    <text evidence="7 9">Belongs to the MPDU1 (TC 2.A.43.3) family.</text>
</comment>
<feature type="transmembrane region" description="Helical" evidence="10">
    <location>
        <begin position="126"/>
        <end position="143"/>
    </location>
</feature>
<evidence type="ECO:0000256" key="9">
    <source>
        <dbReference type="PIRNR" id="PIRNR023381"/>
    </source>
</evidence>
<keyword evidence="6 9" id="KW-0472">Membrane</keyword>
<sequence length="241" mass="27263">MIVQLIHELIVFLFPKDCFEELILKFNIFNRECVRMVASRFIGVCIVVGASMVKVPQILKIFNEGSGAGVSVFSQLLELTAYTTSVMYSVTKKFHFSAWGESLFLSCQSLAIIGLILWFERSFRRLLIVLACYAAVCGLYLWDWFSDDLVTVFQTLSILLVLSARGLQALENYRNKSTGQLSAITFSLLLLGSLARIFTSIQETGDPVIIMQYAVSSAMNAIICWQIYAYWGRRMPLKKTE</sequence>
<dbReference type="Pfam" id="PF04193">
    <property type="entry name" value="PQ-loop"/>
    <property type="match status" value="2"/>
</dbReference>
<protein>
    <recommendedName>
        <fullName evidence="8 9">Mannose-P-dolichol utilization defect 1 protein homolog</fullName>
    </recommendedName>
</protein>
<keyword evidence="4" id="KW-0677">Repeat</keyword>
<evidence type="ECO:0000256" key="8">
    <source>
        <dbReference type="ARBA" id="ARBA00067517"/>
    </source>
</evidence>
<keyword evidence="5 9" id="KW-1133">Transmembrane helix</keyword>
<dbReference type="PANTHER" id="PTHR12226">
    <property type="entry name" value="MANNOSE-P-DOLICHOL UTILIZATION DEFECT 1 LEC35 -RELATED"/>
    <property type="match status" value="1"/>
</dbReference>
<dbReference type="InterPro" id="IPR016817">
    <property type="entry name" value="MannP-dilichol_defect-1"/>
</dbReference>
<reference evidence="11" key="1">
    <citation type="journal article" date="2014" name="Nat. Genet.">
        <title>Genome and transcriptome of the porcine whipworm Trichuris suis.</title>
        <authorList>
            <person name="Jex A.R."/>
            <person name="Nejsum P."/>
            <person name="Schwarz E.M."/>
            <person name="Hu L."/>
            <person name="Young N.D."/>
            <person name="Hall R.S."/>
            <person name="Korhonen P.K."/>
            <person name="Liao S."/>
            <person name="Thamsborg S."/>
            <person name="Xia J."/>
            <person name="Xu P."/>
            <person name="Wang S."/>
            <person name="Scheerlinck J.P."/>
            <person name="Hofmann A."/>
            <person name="Sternberg P.W."/>
            <person name="Wang J."/>
            <person name="Gasser R.B."/>
        </authorList>
    </citation>
    <scope>NUCLEOTIDE SEQUENCE [LARGE SCALE GENOMIC DNA]</scope>
    <source>
        <strain evidence="11">DCEP-RM93F</strain>
    </source>
</reference>
<comment type="subcellular location">
    <subcellularLocation>
        <location evidence="1 9">Membrane</location>
        <topology evidence="1 9">Multi-pass membrane protein</topology>
    </subcellularLocation>
</comment>
<evidence type="ECO:0000313" key="11">
    <source>
        <dbReference type="EMBL" id="KFD70175.1"/>
    </source>
</evidence>
<evidence type="ECO:0000256" key="7">
    <source>
        <dbReference type="ARBA" id="ARBA00038475"/>
    </source>
</evidence>
<accession>A0A085NL29</accession>
<name>A0A085NL29_9BILA</name>
<evidence type="ECO:0000256" key="10">
    <source>
        <dbReference type="SAM" id="Phobius"/>
    </source>
</evidence>
<proteinExistence type="inferred from homology"/>
<evidence type="ECO:0000256" key="1">
    <source>
        <dbReference type="ARBA" id="ARBA00004141"/>
    </source>
</evidence>
<evidence type="ECO:0000256" key="6">
    <source>
        <dbReference type="ARBA" id="ARBA00023136"/>
    </source>
</evidence>
<evidence type="ECO:0000256" key="3">
    <source>
        <dbReference type="ARBA" id="ARBA00022692"/>
    </source>
</evidence>
<dbReference type="PANTHER" id="PTHR12226:SF2">
    <property type="entry name" value="MANNOSE-P-DOLICHOL UTILIZATION DEFECT 1 PROTEIN"/>
    <property type="match status" value="1"/>
</dbReference>
<dbReference type="AlphaFoldDB" id="A0A085NL29"/>
<dbReference type="InterPro" id="IPR006603">
    <property type="entry name" value="PQ-loop_rpt"/>
</dbReference>